<sequence>MKYDEQMPKVVCYGQDWVVCNMSECRVHEEILQSLKKVVCHYKDIIYVNDNKYEIADPVTRHGDEVYKLNRSDGFKVSCSGISKKWYEIFPKRWFGYKAGIRQIKATQPDENTINVLIVGFDSTSHNGIIRKMPKSYKFLKTEMEAVILNGYNIVGDGTPDALFPILSGMNELQHPPAKRRYSNNIFLDTEPFIFHTAKLNGYETAYFEDMPWVGTFQYRFNGFLRQPADHYLRSFLTEETKSGQKWYSGIQNRYCLGEKPQYLFLLDLTRQFMKLNSKRFCFTFMGDISHDDFNQISTVEDDFVDFLKHVKTNLLEDTLVIVMGDHGQRFGPIRATFEGKVEERMAFMSIILPEKLKRERKDALNYLKQNADVLTTPFDIHTTILDVIGLKQHASDYAVPNSNMKRGLSLLEPISVLRTCADADILPYWCVCMNGDWKTVTKTDPKFTEAGVALLSYVNRATNDLRELCAERKLKLISWVLINENKDSRAGQKITNYQALIITSPGHGIFEGMMEYDNEKDMFLIKSDKDVSRISAYVAL</sequence>
<name>A0A212EMV1_DANPL</name>
<dbReference type="FunFam" id="3.40.720.10:FF:000017">
    <property type="entry name" value="Predicted protein"/>
    <property type="match status" value="1"/>
</dbReference>
<dbReference type="EMBL" id="AGBW02013802">
    <property type="protein sequence ID" value="OWR42796.1"/>
    <property type="molecule type" value="Genomic_DNA"/>
</dbReference>
<proteinExistence type="predicted"/>
<evidence type="ECO:0000313" key="1">
    <source>
        <dbReference type="EMBL" id="OWR42796.1"/>
    </source>
</evidence>
<dbReference type="AlphaFoldDB" id="A0A212EMV1"/>
<dbReference type="STRING" id="278856.A0A212EMV1"/>
<dbReference type="CDD" id="cd16021">
    <property type="entry name" value="ALP_like"/>
    <property type="match status" value="1"/>
</dbReference>
<dbReference type="PANTHER" id="PTHR10974:SF1">
    <property type="entry name" value="FI08016P-RELATED"/>
    <property type="match status" value="1"/>
</dbReference>
<dbReference type="Proteomes" id="UP000007151">
    <property type="component" value="Unassembled WGS sequence"/>
</dbReference>
<dbReference type="KEGG" id="dpl:KGM_205133"/>
<keyword evidence="2" id="KW-1185">Reference proteome</keyword>
<dbReference type="SUPFAM" id="SSF53649">
    <property type="entry name" value="Alkaline phosphatase-like"/>
    <property type="match status" value="1"/>
</dbReference>
<dbReference type="InterPro" id="IPR004245">
    <property type="entry name" value="DUF229"/>
</dbReference>
<comment type="caution">
    <text evidence="1">The sequence shown here is derived from an EMBL/GenBank/DDBJ whole genome shotgun (WGS) entry which is preliminary data.</text>
</comment>
<dbReference type="Pfam" id="PF02995">
    <property type="entry name" value="DUF229"/>
    <property type="match status" value="1"/>
</dbReference>
<evidence type="ECO:0000313" key="2">
    <source>
        <dbReference type="Proteomes" id="UP000007151"/>
    </source>
</evidence>
<dbReference type="FunCoup" id="A0A212EMV1">
    <property type="interactions" value="233"/>
</dbReference>
<dbReference type="Gene3D" id="3.40.720.10">
    <property type="entry name" value="Alkaline Phosphatase, subunit A"/>
    <property type="match status" value="1"/>
</dbReference>
<accession>A0A212EMV1</accession>
<protein>
    <recommendedName>
        <fullName evidence="3">DUF229 domain containing protein</fullName>
    </recommendedName>
</protein>
<reference evidence="1 2" key="1">
    <citation type="journal article" date="2011" name="Cell">
        <title>The monarch butterfly genome yields insights into long-distance migration.</title>
        <authorList>
            <person name="Zhan S."/>
            <person name="Merlin C."/>
            <person name="Boore J.L."/>
            <person name="Reppert S.M."/>
        </authorList>
    </citation>
    <scope>NUCLEOTIDE SEQUENCE [LARGE SCALE GENOMIC DNA]</scope>
    <source>
        <strain evidence="1">F-2</strain>
    </source>
</reference>
<dbReference type="PANTHER" id="PTHR10974">
    <property type="entry name" value="FI08016P-RELATED"/>
    <property type="match status" value="1"/>
</dbReference>
<dbReference type="InterPro" id="IPR017850">
    <property type="entry name" value="Alkaline_phosphatase_core_sf"/>
</dbReference>
<dbReference type="InParanoid" id="A0A212EMV1"/>
<gene>
    <name evidence="1" type="ORF">KGM_205133</name>
</gene>
<organism evidence="1 2">
    <name type="scientific">Danaus plexippus plexippus</name>
    <dbReference type="NCBI Taxonomy" id="278856"/>
    <lineage>
        <taxon>Eukaryota</taxon>
        <taxon>Metazoa</taxon>
        <taxon>Ecdysozoa</taxon>
        <taxon>Arthropoda</taxon>
        <taxon>Hexapoda</taxon>
        <taxon>Insecta</taxon>
        <taxon>Pterygota</taxon>
        <taxon>Neoptera</taxon>
        <taxon>Endopterygota</taxon>
        <taxon>Lepidoptera</taxon>
        <taxon>Glossata</taxon>
        <taxon>Ditrysia</taxon>
        <taxon>Papilionoidea</taxon>
        <taxon>Nymphalidae</taxon>
        <taxon>Danainae</taxon>
        <taxon>Danaini</taxon>
        <taxon>Danaina</taxon>
        <taxon>Danaus</taxon>
        <taxon>Danaus</taxon>
    </lineage>
</organism>
<dbReference type="GO" id="GO:0005615">
    <property type="term" value="C:extracellular space"/>
    <property type="evidence" value="ECO:0007669"/>
    <property type="project" value="TreeGrafter"/>
</dbReference>
<evidence type="ECO:0008006" key="3">
    <source>
        <dbReference type="Google" id="ProtNLM"/>
    </source>
</evidence>